<evidence type="ECO:0000256" key="1">
    <source>
        <dbReference type="ARBA" id="ARBA00011842"/>
    </source>
</evidence>
<keyword evidence="3 7" id="KW-0547">Nucleotide-binding</keyword>
<keyword evidence="11" id="KW-0150">Chloroplast</keyword>
<dbReference type="GO" id="GO:0009317">
    <property type="term" value="C:acetyl-CoA carboxylase complex"/>
    <property type="evidence" value="ECO:0007669"/>
    <property type="project" value="InterPro"/>
</dbReference>
<comment type="cofactor">
    <cofactor evidence="7">
        <name>Zn(2+)</name>
        <dbReference type="ChEBI" id="CHEBI:29105"/>
    </cofactor>
    <text evidence="7">Binds 1 zinc ion per subunit.</text>
</comment>
<dbReference type="UniPathway" id="UPA00655">
    <property type="reaction ID" value="UER00711"/>
</dbReference>
<dbReference type="GO" id="GO:0016743">
    <property type="term" value="F:carboxyl- or carbamoyltransferase activity"/>
    <property type="evidence" value="ECO:0007669"/>
    <property type="project" value="UniProtKB-UniRule"/>
</dbReference>
<evidence type="ECO:0000313" key="11">
    <source>
        <dbReference type="EMBL" id="QHN55041.1"/>
    </source>
</evidence>
<feature type="region of interest" description="Disordered" evidence="8">
    <location>
        <begin position="49"/>
        <end position="96"/>
    </location>
</feature>
<protein>
    <recommendedName>
        <fullName evidence="7">Acetyl-coenzyme A carboxylase carboxyl transferase subunit beta, chloroplastic</fullName>
        <shortName evidence="7">ACCase subunit beta</shortName>
        <shortName evidence="7">Acetyl-CoA carboxylase carboxyltransferase subunit beta</shortName>
        <ecNumber evidence="7">2.1.3.15</ecNumber>
    </recommendedName>
</protein>
<dbReference type="InterPro" id="IPR011762">
    <property type="entry name" value="COA_CT_N"/>
</dbReference>
<dbReference type="GO" id="GO:2001295">
    <property type="term" value="P:malonyl-CoA biosynthetic process"/>
    <property type="evidence" value="ECO:0007669"/>
    <property type="project" value="UniProtKB-UniRule"/>
</dbReference>
<keyword evidence="7" id="KW-0275">Fatty acid biosynthesis</keyword>
<feature type="binding site" evidence="7">
    <location>
        <position position="401"/>
    </location>
    <ligand>
        <name>Zn(2+)</name>
        <dbReference type="ChEBI" id="CHEBI:29105"/>
    </ligand>
</feature>
<comment type="pathway">
    <text evidence="7">Lipid metabolism; malonyl-CoA biosynthesis; malonyl-CoA from acetyl-CoA: step 1/1.</text>
</comment>
<evidence type="ECO:0000256" key="6">
    <source>
        <dbReference type="ARBA" id="ARBA00022840"/>
    </source>
</evidence>
<evidence type="ECO:0000259" key="10">
    <source>
        <dbReference type="PROSITE" id="PS50980"/>
    </source>
</evidence>
<feature type="domain" description="CoA carboxyltransferase N-terminal" evidence="10">
    <location>
        <begin position="397"/>
        <end position="708"/>
    </location>
</feature>
<dbReference type="GO" id="GO:0005524">
    <property type="term" value="F:ATP binding"/>
    <property type="evidence" value="ECO:0007669"/>
    <property type="project" value="UniProtKB-KW"/>
</dbReference>
<feature type="compositionally biased region" description="Low complexity" evidence="8">
    <location>
        <begin position="342"/>
        <end position="367"/>
    </location>
</feature>
<feature type="compositionally biased region" description="Basic residues" evidence="8">
    <location>
        <begin position="296"/>
        <end position="305"/>
    </location>
</feature>
<keyword evidence="9" id="KW-1133">Transmembrane helix</keyword>
<keyword evidence="6 7" id="KW-0067">ATP-binding</keyword>
<dbReference type="PANTHER" id="PTHR42995:SF5">
    <property type="entry name" value="ACETYL-COENZYME A CARBOXYLASE CARBOXYL TRANSFERASE SUBUNIT BETA, CHLOROPLASTIC"/>
    <property type="match status" value="1"/>
</dbReference>
<name>A0A6B9TZV8_ZANAE</name>
<evidence type="ECO:0000256" key="5">
    <source>
        <dbReference type="ARBA" id="ARBA00022833"/>
    </source>
</evidence>
<gene>
    <name evidence="7 11" type="primary">accD</name>
</gene>
<comment type="function">
    <text evidence="7">Component of the acetyl coenzyme A carboxylase (ACC) complex. Biotin carboxylase (BC) catalyzes the carboxylation of biotin on its carrier protein (BCCP) and then the CO(2) group is transferred by the transcarboxylase to acetyl-CoA to form malonyl-CoA.</text>
</comment>
<feature type="compositionally biased region" description="Basic and acidic residues" evidence="8">
    <location>
        <begin position="330"/>
        <end position="341"/>
    </location>
</feature>
<keyword evidence="11" id="KW-0934">Plastid</keyword>
<feature type="region of interest" description="Disordered" evidence="8">
    <location>
        <begin position="259"/>
        <end position="391"/>
    </location>
</feature>
<keyword evidence="7" id="KW-0443">Lipid metabolism</keyword>
<evidence type="ECO:0000256" key="3">
    <source>
        <dbReference type="ARBA" id="ARBA00022741"/>
    </source>
</evidence>
<feature type="binding site" evidence="7">
    <location>
        <position position="404"/>
    </location>
    <ligand>
        <name>Zn(2+)</name>
        <dbReference type="ChEBI" id="CHEBI:29105"/>
    </ligand>
</feature>
<feature type="compositionally biased region" description="Polar residues" evidence="8">
    <location>
        <begin position="50"/>
        <end position="59"/>
    </location>
</feature>
<dbReference type="GO" id="GO:0008270">
    <property type="term" value="F:zinc ion binding"/>
    <property type="evidence" value="ECO:0007669"/>
    <property type="project" value="UniProtKB-UniRule"/>
</dbReference>
<comment type="subunit">
    <text evidence="7">Acetyl-CoA carboxylase is a heterohexamer composed of biotin carboxyl carrier protein, biotin carboxylase and two subunits each of ACCase subunit alpha and ACCase plastid-coded subunit beta (accD).</text>
</comment>
<dbReference type="EC" id="2.1.3.15" evidence="7"/>
<keyword evidence="7" id="KW-0479">Metal-binding</keyword>
<dbReference type="GO" id="GO:0003989">
    <property type="term" value="F:acetyl-CoA carboxylase activity"/>
    <property type="evidence" value="ECO:0007669"/>
    <property type="project" value="InterPro"/>
</dbReference>
<dbReference type="InterPro" id="IPR034733">
    <property type="entry name" value="AcCoA_carboxyl_beta"/>
</dbReference>
<dbReference type="GO" id="GO:0006633">
    <property type="term" value="P:fatty acid biosynthetic process"/>
    <property type="evidence" value="ECO:0007669"/>
    <property type="project" value="UniProtKB-KW"/>
</dbReference>
<feature type="binding site" evidence="7">
    <location>
        <position position="421"/>
    </location>
    <ligand>
        <name>Zn(2+)</name>
        <dbReference type="ChEBI" id="CHEBI:29105"/>
    </ligand>
</feature>
<keyword evidence="9" id="KW-0812">Transmembrane</keyword>
<dbReference type="Pfam" id="PF01039">
    <property type="entry name" value="Carboxyl_trans"/>
    <property type="match status" value="1"/>
</dbReference>
<keyword evidence="9" id="KW-0472">Membrane</keyword>
<evidence type="ECO:0000256" key="4">
    <source>
        <dbReference type="ARBA" id="ARBA00022771"/>
    </source>
</evidence>
<evidence type="ECO:0000256" key="7">
    <source>
        <dbReference type="HAMAP-Rule" id="MF_01395"/>
    </source>
</evidence>
<dbReference type="HAMAP" id="MF_01395">
    <property type="entry name" value="AcetylCoA_CT_beta"/>
    <property type="match status" value="1"/>
</dbReference>
<comment type="similarity">
    <text evidence="7">Belongs to the AccD/PCCB family.</text>
</comment>
<dbReference type="PRINTS" id="PR01070">
    <property type="entry name" value="ACCCTRFRASEB"/>
</dbReference>
<keyword evidence="7" id="KW-0276">Fatty acid metabolism</keyword>
<geneLocation type="chloroplast" evidence="11"/>
<organism evidence="11">
    <name type="scientific">Zantedeschia aethiopica</name>
    <name type="common">White calla lily</name>
    <name type="synonym">Calla aethiopica</name>
    <dbReference type="NCBI Taxonomy" id="69721"/>
    <lineage>
        <taxon>Eukaryota</taxon>
        <taxon>Viridiplantae</taxon>
        <taxon>Streptophyta</taxon>
        <taxon>Embryophyta</taxon>
        <taxon>Tracheophyta</taxon>
        <taxon>Spermatophyta</taxon>
        <taxon>Magnoliopsida</taxon>
        <taxon>Liliopsida</taxon>
        <taxon>Araceae</taxon>
        <taxon>Philodendroideae</taxon>
        <taxon>Zantedeschieae</taxon>
        <taxon>Zantedeschia</taxon>
    </lineage>
</organism>
<dbReference type="PANTHER" id="PTHR42995">
    <property type="entry name" value="ACETYL-COENZYME A CARBOXYLASE CARBOXYL TRANSFERASE SUBUNIT BETA, CHLOROPLASTIC"/>
    <property type="match status" value="1"/>
</dbReference>
<dbReference type="InterPro" id="IPR000438">
    <property type="entry name" value="Acetyl_CoA_COase_Trfase_b_su"/>
</dbReference>
<sequence>MINQTQIEVVTCFVVLAIVLAFLICEIIKKFYLIYLILDEILSFSRDQKNNGQNSSNANLPPGSQDDDLTNLPPGSQDDDLTNLPPGSQDDDDDLSNDDRSYPFFNRVFNRVFDRDPDDIFNVKKKKKPSLLEKYKHLKDFDKYIEDLEKDIERLNYEEFCKKYFEYYEKYYKEKLYPRDQEFFPPEDNDNLNYNTEDNDNLNYNTEDNDNLNYNPEDYKEVLIYSRDHYQDLSDEEYYFLENEIRKSRIKYRKPLHRKNTELDTDSEESNKIRKKENNKFRKEDDSEELDPDKKEKKKGSRKVRKAEDNRELDPSLNKNLDSDNSEGQHLVDHSEYREIGDSSGEIGDSSGEIGDSSGELGDSSGEIGDKGGGYNSGGGDNGGGNLDEEDNEPPKLWILCDNCYGLNYKMDFFELRLNICEYCDWHLKLPSSKRITLLLDPGTWHSLFEDLSSTDPINWDVEEEREESEYFCDWENIENLYIEEETEQETEQEEYTYVDPDEESYTSRIDSSQRKTGLTEAVQTGVGLLRGIPVALGTMEFEFIGGSMGSVVGEKITRLVEYAFNEALPLLIVCASGGARMQEGSYSLMQMAKIASTLRKYQIQKKLLYISILTTPTTGGVTASFGMLGNIVIAEPNAYIAFAGKRVIEQTLNKEVPEGLQETENLFHKGLIDSIVPRYLLKEVLFGLLELHGFLYCRDFKLKITITLSESSNPQKTDKNDV</sequence>
<keyword evidence="2 7" id="KW-0808">Transferase</keyword>
<dbReference type="InterPro" id="IPR029045">
    <property type="entry name" value="ClpP/crotonase-like_dom_sf"/>
</dbReference>
<feature type="compositionally biased region" description="Basic and acidic residues" evidence="8">
    <location>
        <begin position="269"/>
        <end position="285"/>
    </location>
</feature>
<evidence type="ECO:0000256" key="9">
    <source>
        <dbReference type="SAM" id="Phobius"/>
    </source>
</evidence>
<dbReference type="GO" id="GO:0009570">
    <property type="term" value="C:chloroplast stroma"/>
    <property type="evidence" value="ECO:0007669"/>
    <property type="project" value="UniProtKB-SubCell"/>
</dbReference>
<evidence type="ECO:0000256" key="2">
    <source>
        <dbReference type="ARBA" id="ARBA00022679"/>
    </source>
</evidence>
<dbReference type="EMBL" id="MN551189">
    <property type="protein sequence ID" value="QHN55041.1"/>
    <property type="molecule type" value="Genomic_DNA"/>
</dbReference>
<keyword evidence="4 7" id="KW-0863">Zinc-finger</keyword>
<feature type="compositionally biased region" description="Polar residues" evidence="8">
    <location>
        <begin position="191"/>
        <end position="214"/>
    </location>
</feature>
<reference evidence="11" key="1">
    <citation type="journal article" date="2020" name="Genomics">
        <title>Evolutionary dynamics of chloroplast genomes in subfamily Aroideae (Araceae).</title>
        <authorList>
            <person name="Henriquez C.L."/>
            <person name="Abdullah"/>
            <person name="Ahmed I."/>
            <person name="Carlsen M.M."/>
            <person name="Zuluaga A."/>
            <person name="Croat T.B."/>
            <person name="McKain M.R."/>
        </authorList>
    </citation>
    <scope>NUCLEOTIDE SEQUENCE</scope>
</reference>
<comment type="catalytic activity">
    <reaction evidence="7">
        <text>N(6)-carboxybiotinyl-L-lysyl-[protein] + acetyl-CoA = N(6)-biotinyl-L-lysyl-[protein] + malonyl-CoA</text>
        <dbReference type="Rhea" id="RHEA:54728"/>
        <dbReference type="Rhea" id="RHEA-COMP:10505"/>
        <dbReference type="Rhea" id="RHEA-COMP:10506"/>
        <dbReference type="ChEBI" id="CHEBI:57288"/>
        <dbReference type="ChEBI" id="CHEBI:57384"/>
        <dbReference type="ChEBI" id="CHEBI:83144"/>
        <dbReference type="ChEBI" id="CHEBI:83145"/>
        <dbReference type="EC" id="2.1.3.15"/>
    </reaction>
</comment>
<feature type="transmembrane region" description="Helical" evidence="9">
    <location>
        <begin position="12"/>
        <end position="38"/>
    </location>
</feature>
<dbReference type="SUPFAM" id="SSF52096">
    <property type="entry name" value="ClpP/crotonase"/>
    <property type="match status" value="1"/>
</dbReference>
<keyword evidence="5 7" id="KW-0862">Zinc</keyword>
<feature type="region of interest" description="Disordered" evidence="8">
    <location>
        <begin position="182"/>
        <end position="215"/>
    </location>
</feature>
<comment type="subcellular location">
    <subcellularLocation>
        <location evidence="7">Plastid</location>
        <location evidence="7">Chloroplast stroma</location>
    </subcellularLocation>
</comment>
<feature type="binding site" evidence="7">
    <location>
        <position position="424"/>
    </location>
    <ligand>
        <name>Zn(2+)</name>
        <dbReference type="ChEBI" id="CHEBI:29105"/>
    </ligand>
</feature>
<dbReference type="PROSITE" id="PS50980">
    <property type="entry name" value="COA_CT_NTER"/>
    <property type="match status" value="1"/>
</dbReference>
<accession>A0A6B9TZV8</accession>
<feature type="compositionally biased region" description="Gly residues" evidence="8">
    <location>
        <begin position="371"/>
        <end position="386"/>
    </location>
</feature>
<proteinExistence type="inferred from homology"/>
<dbReference type="Gene3D" id="3.90.226.10">
    <property type="entry name" value="2-enoyl-CoA Hydratase, Chain A, domain 1"/>
    <property type="match status" value="1"/>
</dbReference>
<keyword evidence="7" id="KW-0444">Lipid biosynthesis</keyword>
<evidence type="ECO:0000256" key="8">
    <source>
        <dbReference type="SAM" id="MobiDB-lite"/>
    </source>
</evidence>
<comment type="subunit">
    <text evidence="1">Acetyl-CoA carboxylase is a heterohexamer composed of biotin carboxyl carrier protein, biotin carboxylase and 2 subunits each of ACCase subunit alpha and ACCase plastid-coded subunit beta (accD).</text>
</comment>
<comment type="caution">
    <text evidence="7">Lacks conserved residue(s) required for the propagation of feature annotation.</text>
</comment>
<dbReference type="AlphaFoldDB" id="A0A6B9TZV8"/>